<name>A0A3G8LIR2_9MOLU</name>
<feature type="transmembrane region" description="Helical" evidence="1">
    <location>
        <begin position="72"/>
        <end position="90"/>
    </location>
</feature>
<keyword evidence="1" id="KW-0472">Membrane</keyword>
<reference evidence="2 3" key="1">
    <citation type="submission" date="2018-11" db="EMBL/GenBank/DDBJ databases">
        <title>Genome sequence of Mycoplasma struthionis sp. nov.</title>
        <authorList>
            <person name="Spergser J."/>
        </authorList>
    </citation>
    <scope>NUCLEOTIDE SEQUENCE [LARGE SCALE GENOMIC DNA]</scope>
    <source>
        <strain evidence="2 3">237IA</strain>
    </source>
</reference>
<sequence length="100" mass="11844">MTKINEPKYWEFLKNTRKADLVILVWSDFENIQHWKKKAAAEGNKRREAEANEANDLFFKTVNDYYMQKDSILYTALDAFAKIILLLIMNPEKLMNAKNK</sequence>
<gene>
    <name evidence="2" type="ORF">EGN60_00990</name>
</gene>
<proteinExistence type="predicted"/>
<keyword evidence="1" id="KW-0812">Transmembrane</keyword>
<dbReference type="AlphaFoldDB" id="A0A3G8LIR2"/>
<dbReference type="EMBL" id="CP034044">
    <property type="protein sequence ID" value="AZG68548.1"/>
    <property type="molecule type" value="Genomic_DNA"/>
</dbReference>
<dbReference type="RefSeq" id="WP_124724243.1">
    <property type="nucleotide sequence ID" value="NZ_CP034044.1"/>
</dbReference>
<keyword evidence="1" id="KW-1133">Transmembrane helix</keyword>
<keyword evidence="3" id="KW-1185">Reference proteome</keyword>
<protein>
    <submittedName>
        <fullName evidence="2">Uncharacterized protein</fullName>
    </submittedName>
</protein>
<dbReference type="Proteomes" id="UP000275883">
    <property type="component" value="Chromosome"/>
</dbReference>
<evidence type="ECO:0000313" key="3">
    <source>
        <dbReference type="Proteomes" id="UP000275883"/>
    </source>
</evidence>
<dbReference type="KEGG" id="mstr:EGN60_00990"/>
<organism evidence="2 3">
    <name type="scientific">Mycoplasma struthionis</name>
    <dbReference type="NCBI Taxonomy" id="538220"/>
    <lineage>
        <taxon>Bacteria</taxon>
        <taxon>Bacillati</taxon>
        <taxon>Mycoplasmatota</taxon>
        <taxon>Mollicutes</taxon>
        <taxon>Mycoplasmataceae</taxon>
        <taxon>Mycoplasma</taxon>
    </lineage>
</organism>
<evidence type="ECO:0000256" key="1">
    <source>
        <dbReference type="SAM" id="Phobius"/>
    </source>
</evidence>
<evidence type="ECO:0000313" key="2">
    <source>
        <dbReference type="EMBL" id="AZG68548.1"/>
    </source>
</evidence>
<accession>A0A3G8LIR2</accession>